<dbReference type="SUPFAM" id="SSF50685">
    <property type="entry name" value="Barwin-like endoglucanases"/>
    <property type="match status" value="1"/>
</dbReference>
<feature type="coiled-coil region" evidence="1">
    <location>
        <begin position="203"/>
        <end position="272"/>
    </location>
</feature>
<dbReference type="AlphaFoldDB" id="A0AA88XCM0"/>
<protein>
    <recommendedName>
        <fullName evidence="2">Expansin-like EG45 domain-containing protein</fullName>
    </recommendedName>
</protein>
<reference evidence="3" key="1">
    <citation type="submission" date="2022-12" db="EMBL/GenBank/DDBJ databases">
        <title>Draft genome assemblies for two species of Escallonia (Escalloniales).</title>
        <authorList>
            <person name="Chanderbali A."/>
            <person name="Dervinis C."/>
            <person name="Anghel I."/>
            <person name="Soltis D."/>
            <person name="Soltis P."/>
            <person name="Zapata F."/>
        </authorList>
    </citation>
    <scope>NUCLEOTIDE SEQUENCE</scope>
    <source>
        <strain evidence="3">UCBG64.0493</strain>
        <tissue evidence="3">Leaf</tissue>
    </source>
</reference>
<dbReference type="Pfam" id="PF03330">
    <property type="entry name" value="DPBB_1"/>
    <property type="match status" value="1"/>
</dbReference>
<dbReference type="Pfam" id="PF08614">
    <property type="entry name" value="ATG16"/>
    <property type="match status" value="1"/>
</dbReference>
<dbReference type="InterPro" id="IPR013923">
    <property type="entry name" value="Autophagy-rel_prot_16_dom"/>
</dbReference>
<dbReference type="EMBL" id="JAVXUP010000002">
    <property type="protein sequence ID" value="KAK3043706.1"/>
    <property type="molecule type" value="Genomic_DNA"/>
</dbReference>
<evidence type="ECO:0000313" key="3">
    <source>
        <dbReference type="EMBL" id="KAK3043706.1"/>
    </source>
</evidence>
<proteinExistence type="predicted"/>
<dbReference type="CDD" id="cd22887">
    <property type="entry name" value="Atg16_CCD"/>
    <property type="match status" value="1"/>
</dbReference>
<dbReference type="InterPro" id="IPR057670">
    <property type="entry name" value="SH3_retrovirus"/>
</dbReference>
<gene>
    <name evidence="3" type="ORF">RJ639_001902</name>
</gene>
<accession>A0AA88XCM0</accession>
<keyword evidence="1" id="KW-0175">Coiled coil</keyword>
<dbReference type="Gene3D" id="2.40.40.10">
    <property type="entry name" value="RlpA-like domain"/>
    <property type="match status" value="1"/>
</dbReference>
<dbReference type="Pfam" id="PF25597">
    <property type="entry name" value="SH3_retrovirus"/>
    <property type="match status" value="1"/>
</dbReference>
<organism evidence="3 4">
    <name type="scientific">Escallonia herrerae</name>
    <dbReference type="NCBI Taxonomy" id="1293975"/>
    <lineage>
        <taxon>Eukaryota</taxon>
        <taxon>Viridiplantae</taxon>
        <taxon>Streptophyta</taxon>
        <taxon>Embryophyta</taxon>
        <taxon>Tracheophyta</taxon>
        <taxon>Spermatophyta</taxon>
        <taxon>Magnoliopsida</taxon>
        <taxon>eudicotyledons</taxon>
        <taxon>Gunneridae</taxon>
        <taxon>Pentapetalae</taxon>
        <taxon>asterids</taxon>
        <taxon>campanulids</taxon>
        <taxon>Escalloniales</taxon>
        <taxon>Escalloniaceae</taxon>
        <taxon>Escallonia</taxon>
    </lineage>
</organism>
<dbReference type="InterPro" id="IPR036908">
    <property type="entry name" value="RlpA-like_sf"/>
</dbReference>
<evidence type="ECO:0000313" key="4">
    <source>
        <dbReference type="Proteomes" id="UP001188597"/>
    </source>
</evidence>
<dbReference type="CDD" id="cd22269">
    <property type="entry name" value="DPBB_EG45-like"/>
    <property type="match status" value="1"/>
</dbReference>
<dbReference type="PROSITE" id="PS50842">
    <property type="entry name" value="EXPANSIN_EG45"/>
    <property type="match status" value="1"/>
</dbReference>
<dbReference type="PANTHER" id="PTHR47480">
    <property type="entry name" value="EG45-LIKE DOMAIN CONTAINING PROTEIN"/>
    <property type="match status" value="1"/>
</dbReference>
<evidence type="ECO:0000256" key="1">
    <source>
        <dbReference type="SAM" id="Coils"/>
    </source>
</evidence>
<feature type="domain" description="Expansin-like EG45" evidence="2">
    <location>
        <begin position="314"/>
        <end position="429"/>
    </location>
</feature>
<dbReference type="InterPro" id="IPR007112">
    <property type="entry name" value="Expansin/allergen_DPBB_dom"/>
</dbReference>
<dbReference type="Proteomes" id="UP001188597">
    <property type="component" value="Unassembled WGS sequence"/>
</dbReference>
<dbReference type="InterPro" id="IPR009009">
    <property type="entry name" value="RlpA-like_DPBB"/>
</dbReference>
<comment type="caution">
    <text evidence="3">The sequence shown here is derived from an EMBL/GenBank/DDBJ whole genome shotgun (WGS) entry which is preliminary data.</text>
</comment>
<keyword evidence="4" id="KW-1185">Reference proteome</keyword>
<sequence>MKKLDDKSDKFIFIGYSQESKGYKLYNPIDKKVKVSRDVTFDEKSSWVWTDRDKEQYVFYLIDMDRNEVEEELIEPVTPLSLMFDDLKKEMAKEFEMTDIVLMSYYLGIEVNNELANTLKAYRYQQHRWCCGLANLFRKMAMEIISNNEEIAIEAIKHAVKALRKRHLLEEGSHGPAFIALARHFASQLVVEVAESRASKALAVEKEAGLTKTQNELTQARDECPRLAALLEENTKGLDLLISENKDLKAQLEEIKQRANSAEAENRMFVDRWMLQKMQDAERLNDILQQYLSPNSVVHVKCPREVSLVLGDIGTATSYGPPYTPTKCNGNRQDQFPPGNLFVSVSEGLWDNGAACGRRYRLKCLSGTKRPCKGGTVDVKVVDFCSKRPCPSTIVMSSSAFSAISHSPKAKINDLIRTTQRSCSPYHGGLAVTLSWFIET</sequence>
<name>A0AA88XCM0_9ASTE</name>
<dbReference type="PANTHER" id="PTHR47480:SF6">
    <property type="entry name" value="EXPANSIN-LIKE EG45 DOMAIN-CONTAINING PROTEIN"/>
    <property type="match status" value="1"/>
</dbReference>
<evidence type="ECO:0000259" key="2">
    <source>
        <dbReference type="PROSITE" id="PS50842"/>
    </source>
</evidence>